<accession>V6EXU3</accession>
<evidence type="ECO:0000259" key="4">
    <source>
        <dbReference type="SMART" id="SM00978"/>
    </source>
</evidence>
<feature type="region of interest" description="Disordered" evidence="1">
    <location>
        <begin position="28"/>
        <end position="73"/>
    </location>
</feature>
<evidence type="ECO:0000256" key="2">
    <source>
        <dbReference type="SAM" id="Phobius"/>
    </source>
</evidence>
<dbReference type="SMART" id="SM00978">
    <property type="entry name" value="Tim44"/>
    <property type="match status" value="1"/>
</dbReference>
<evidence type="ECO:0000313" key="5">
    <source>
        <dbReference type="EMBL" id="CDK98019.1"/>
    </source>
</evidence>
<dbReference type="EMBL" id="HG794546">
    <property type="protein sequence ID" value="CDK98019.1"/>
    <property type="molecule type" value="Genomic_DNA"/>
</dbReference>
<dbReference type="eggNOG" id="COG4395">
    <property type="taxonomic scope" value="Bacteria"/>
</dbReference>
<keyword evidence="3" id="KW-0732">Signal</keyword>
<dbReference type="KEGG" id="mgy:MGMSRv2__0804"/>
<proteinExistence type="predicted"/>
<reference evidence="5 6" key="1">
    <citation type="journal article" date="2014" name="Genome Announc.">
        <title>Complete genome sequence of Magnetospirillum gryphiswaldense MSR-1.</title>
        <authorList>
            <person name="Wang X."/>
            <person name="Wang Q."/>
            <person name="Zhang W."/>
            <person name="Wang Y."/>
            <person name="Li L."/>
            <person name="Wen T."/>
            <person name="Zhang T."/>
            <person name="Zhang Y."/>
            <person name="Xu J."/>
            <person name="Hu J."/>
            <person name="Li S."/>
            <person name="Liu L."/>
            <person name="Liu J."/>
            <person name="Jiang W."/>
            <person name="Tian J."/>
            <person name="Li Y."/>
            <person name="Schuler D."/>
            <person name="Wang L."/>
            <person name="Li J."/>
        </authorList>
    </citation>
    <scope>NUCLEOTIDE SEQUENCE [LARGE SCALE GENOMIC DNA]</scope>
    <source>
        <strain evidence="6">DSM 6361 / JCM 21280 / NBRC 15271 / MSR-1</strain>
    </source>
</reference>
<sequence length="327" mass="34606">MKRHHILSGLLVVLLAFSLSAEAWARAGKSSSMGSRGSRTYDRPMERSVTPPPATPAPGVAQPGAQQPMYNPNAVRPNAAMPAAAAPAMAAQPGFFQRNPIMGGIMGGLIGAGIGSMLFGSNSAMAAASGAAPMASMFGTLLQVALIGGLIWMGFRLFRRRTQTAGADMGAPAYQREAMPGATGNGDSNRVAKEFEVSDDDQNQFSRIIEGVQKAWSDGNPVALRQLVTPEVAGWIGEDLARDQANGVRNVVEDVTLLKGDISETWSENGMDYATAIITFSARDYVVRLSDNEVVEGDPRNAVETTEAWTFVRGAGGTWVLSAIEQM</sequence>
<feature type="chain" id="PRO_5004745206" evidence="3">
    <location>
        <begin position="26"/>
        <end position="327"/>
    </location>
</feature>
<dbReference type="Proteomes" id="UP000018922">
    <property type="component" value="Chromosome I"/>
</dbReference>
<dbReference type="Gene3D" id="3.10.450.240">
    <property type="match status" value="1"/>
</dbReference>
<dbReference type="PANTHER" id="PTHR41542:SF1">
    <property type="entry name" value="BLL5807 PROTEIN"/>
    <property type="match status" value="1"/>
</dbReference>
<protein>
    <submittedName>
        <fullName evidence="5">Translation initiation factor IF-2</fullName>
    </submittedName>
</protein>
<evidence type="ECO:0000256" key="3">
    <source>
        <dbReference type="SAM" id="SignalP"/>
    </source>
</evidence>
<keyword evidence="2" id="KW-0472">Membrane</keyword>
<keyword evidence="5" id="KW-0396">Initiation factor</keyword>
<feature type="transmembrane region" description="Helical" evidence="2">
    <location>
        <begin position="131"/>
        <end position="155"/>
    </location>
</feature>
<evidence type="ECO:0000313" key="6">
    <source>
        <dbReference type="Proteomes" id="UP000018922"/>
    </source>
</evidence>
<dbReference type="AlphaFoldDB" id="V6EXU3"/>
<name>V6EXU3_MAGGM</name>
<dbReference type="STRING" id="1430440.MGMSRv2__0804"/>
<dbReference type="SUPFAM" id="SSF54427">
    <property type="entry name" value="NTF2-like"/>
    <property type="match status" value="1"/>
</dbReference>
<dbReference type="InterPro" id="IPR007379">
    <property type="entry name" value="Tim44-like_dom"/>
</dbReference>
<dbReference type="Pfam" id="PF04280">
    <property type="entry name" value="Tim44"/>
    <property type="match status" value="1"/>
</dbReference>
<feature type="compositionally biased region" description="Low complexity" evidence="1">
    <location>
        <begin position="57"/>
        <end position="68"/>
    </location>
</feature>
<evidence type="ECO:0000256" key="1">
    <source>
        <dbReference type="SAM" id="MobiDB-lite"/>
    </source>
</evidence>
<feature type="transmembrane region" description="Helical" evidence="2">
    <location>
        <begin position="101"/>
        <end position="119"/>
    </location>
</feature>
<organism evidence="5 6">
    <name type="scientific">Magnetospirillum gryphiswaldense (strain DSM 6361 / JCM 21280 / NBRC 15271 / MSR-1)</name>
    <dbReference type="NCBI Taxonomy" id="431944"/>
    <lineage>
        <taxon>Bacteria</taxon>
        <taxon>Pseudomonadati</taxon>
        <taxon>Pseudomonadota</taxon>
        <taxon>Alphaproteobacteria</taxon>
        <taxon>Rhodospirillales</taxon>
        <taxon>Rhodospirillaceae</taxon>
        <taxon>Magnetospirillum</taxon>
    </lineage>
</organism>
<feature type="compositionally biased region" description="Low complexity" evidence="1">
    <location>
        <begin position="28"/>
        <end position="38"/>
    </location>
</feature>
<dbReference type="GO" id="GO:0003743">
    <property type="term" value="F:translation initiation factor activity"/>
    <property type="evidence" value="ECO:0007669"/>
    <property type="project" value="UniProtKB-KW"/>
</dbReference>
<dbReference type="InterPro" id="IPR032710">
    <property type="entry name" value="NTF2-like_dom_sf"/>
</dbReference>
<dbReference type="HOGENOM" id="CLU_066429_1_0_5"/>
<keyword evidence="2" id="KW-0812">Transmembrane</keyword>
<keyword evidence="5" id="KW-0648">Protein biosynthesis</keyword>
<feature type="domain" description="Tim44-like" evidence="4">
    <location>
        <begin position="181"/>
        <end position="326"/>
    </location>
</feature>
<gene>
    <name evidence="5" type="ordered locus">MGMSRv2__0804</name>
</gene>
<feature type="signal peptide" evidence="3">
    <location>
        <begin position="1"/>
        <end position="25"/>
    </location>
</feature>
<keyword evidence="2" id="KW-1133">Transmembrane helix</keyword>
<dbReference type="PANTHER" id="PTHR41542">
    <property type="entry name" value="BLL5807 PROTEIN"/>
    <property type="match status" value="1"/>
</dbReference>
<keyword evidence="6" id="KW-1185">Reference proteome</keyword>